<name>A0ABX2QCY3_9HYPH</name>
<dbReference type="EMBL" id="JABXYK010000005">
    <property type="protein sequence ID" value="NVP55582.1"/>
    <property type="molecule type" value="Genomic_DNA"/>
</dbReference>
<dbReference type="Proteomes" id="UP000659172">
    <property type="component" value="Unassembled WGS sequence"/>
</dbReference>
<gene>
    <name evidence="2" type="ORF">HV823_10005</name>
</gene>
<accession>A0ABX2QCY3</accession>
<feature type="region of interest" description="Disordered" evidence="1">
    <location>
        <begin position="184"/>
        <end position="212"/>
    </location>
</feature>
<sequence>MEFAAGEPKVLTLPRCIARGRPRQLPGAAQGPRGSSYETPQTPIEASEVEDYFASMQRRNKPLLREFHKHIGISSGGKTWGVQLGKLAEDFVIEGEEPYDPEYVLTMSPRILRAILSGETGWEEALLSMRIDLHRKPDVFDLTFMSLLRDGNEPAQTQQIMRERRNTETIERDRLKIQRLQAKNWPTSPSPTASRNVRGITGSGTSTPGDASEAGLAVEYRVHRKMREGSRPTSGVFLRLTRQCRPRPAAPRRRRNGICFRQRWTIIDGACRRLPSCTIHAGSTSSAGQCPEDCPKYEYEGCQGGEQTAEPLVGVRIVAHDQIID</sequence>
<proteinExistence type="predicted"/>
<reference evidence="2 3" key="1">
    <citation type="submission" date="2020-06" db="EMBL/GenBank/DDBJ databases">
        <title>Rhizobium sp.nov. isolated from the tomato plant.</title>
        <authorList>
            <person name="Thin K.K."/>
            <person name="Zhang X."/>
            <person name="He S."/>
        </authorList>
    </citation>
    <scope>NUCLEOTIDE SEQUENCE [LARGE SCALE GENOMIC DNA]</scope>
    <source>
        <strain evidence="2 3">DBTS2</strain>
    </source>
</reference>
<keyword evidence="3" id="KW-1185">Reference proteome</keyword>
<evidence type="ECO:0000313" key="2">
    <source>
        <dbReference type="EMBL" id="NVP55582.1"/>
    </source>
</evidence>
<dbReference type="RefSeq" id="WP_176949578.1">
    <property type="nucleotide sequence ID" value="NZ_JABXYK010000005.1"/>
</dbReference>
<evidence type="ECO:0000256" key="1">
    <source>
        <dbReference type="SAM" id="MobiDB-lite"/>
    </source>
</evidence>
<organism evidence="2 3">
    <name type="scientific">Mycoplana rhizolycopersici</name>
    <dbReference type="NCBI Taxonomy" id="2746702"/>
    <lineage>
        <taxon>Bacteria</taxon>
        <taxon>Pseudomonadati</taxon>
        <taxon>Pseudomonadota</taxon>
        <taxon>Alphaproteobacteria</taxon>
        <taxon>Hyphomicrobiales</taxon>
        <taxon>Rhizobiaceae</taxon>
        <taxon>Mycoplana</taxon>
    </lineage>
</organism>
<evidence type="ECO:0000313" key="3">
    <source>
        <dbReference type="Proteomes" id="UP000659172"/>
    </source>
</evidence>
<feature type="region of interest" description="Disordered" evidence="1">
    <location>
        <begin position="21"/>
        <end position="44"/>
    </location>
</feature>
<comment type="caution">
    <text evidence="2">The sequence shown here is derived from an EMBL/GenBank/DDBJ whole genome shotgun (WGS) entry which is preliminary data.</text>
</comment>
<protein>
    <submittedName>
        <fullName evidence="2">Uncharacterized protein</fullName>
    </submittedName>
</protein>
<feature type="compositionally biased region" description="Polar residues" evidence="1">
    <location>
        <begin position="184"/>
        <end position="195"/>
    </location>
</feature>